<keyword evidence="2" id="KW-0472">Membrane</keyword>
<sequence length="205" mass="23673">MFNISSLLVPLFPTACLLLSSLFVTIYYGPWIRRCFQIKQRNKHDETGPEQLSLRESSSAPHNIFELETLPSETDLSLTLNMDLPFPFEWSEEEENDDDNEEGEEDLPKPTYNPLNISESEPEEQLYHISDLSSSSYSVPRRSELLKKYFGDDYRRVLSKEELLMQTTKERSVEGDGASESDGDKIRGWMEAVVDFAVGWFQSQR</sequence>
<dbReference type="AlphaFoldDB" id="A0A1L9SMD1"/>
<name>A0A1L9SMD1_9EURO</name>
<feature type="compositionally biased region" description="Basic and acidic residues" evidence="1">
    <location>
        <begin position="165"/>
        <end position="174"/>
    </location>
</feature>
<evidence type="ECO:0000256" key="1">
    <source>
        <dbReference type="SAM" id="MobiDB-lite"/>
    </source>
</evidence>
<proteinExistence type="predicted"/>
<dbReference type="GeneID" id="34608968"/>
<feature type="transmembrane region" description="Helical" evidence="2">
    <location>
        <begin position="12"/>
        <end position="31"/>
    </location>
</feature>
<gene>
    <name evidence="3" type="ORF">ASPZODRAFT_130444</name>
</gene>
<feature type="region of interest" description="Disordered" evidence="1">
    <location>
        <begin position="92"/>
        <end position="117"/>
    </location>
</feature>
<feature type="compositionally biased region" description="Acidic residues" evidence="1">
    <location>
        <begin position="92"/>
        <end position="105"/>
    </location>
</feature>
<evidence type="ECO:0000313" key="4">
    <source>
        <dbReference type="Proteomes" id="UP000184188"/>
    </source>
</evidence>
<keyword evidence="4" id="KW-1185">Reference proteome</keyword>
<dbReference type="RefSeq" id="XP_022582929.1">
    <property type="nucleotide sequence ID" value="XM_022722503.1"/>
</dbReference>
<dbReference type="VEuPathDB" id="FungiDB:ASPZODRAFT_130444"/>
<dbReference type="Proteomes" id="UP000184188">
    <property type="component" value="Unassembled WGS sequence"/>
</dbReference>
<evidence type="ECO:0000256" key="2">
    <source>
        <dbReference type="SAM" id="Phobius"/>
    </source>
</evidence>
<evidence type="ECO:0000313" key="3">
    <source>
        <dbReference type="EMBL" id="OJJ48419.1"/>
    </source>
</evidence>
<protein>
    <submittedName>
        <fullName evidence="3">Uncharacterized protein</fullName>
    </submittedName>
</protein>
<keyword evidence="2" id="KW-1133">Transmembrane helix</keyword>
<keyword evidence="2" id="KW-0812">Transmembrane</keyword>
<organism evidence="3 4">
    <name type="scientific">Penicilliopsis zonata CBS 506.65</name>
    <dbReference type="NCBI Taxonomy" id="1073090"/>
    <lineage>
        <taxon>Eukaryota</taxon>
        <taxon>Fungi</taxon>
        <taxon>Dikarya</taxon>
        <taxon>Ascomycota</taxon>
        <taxon>Pezizomycotina</taxon>
        <taxon>Eurotiomycetes</taxon>
        <taxon>Eurotiomycetidae</taxon>
        <taxon>Eurotiales</taxon>
        <taxon>Aspergillaceae</taxon>
        <taxon>Penicilliopsis</taxon>
    </lineage>
</organism>
<accession>A0A1L9SMD1</accession>
<feature type="region of interest" description="Disordered" evidence="1">
    <location>
        <begin position="165"/>
        <end position="184"/>
    </location>
</feature>
<reference evidence="4" key="1">
    <citation type="journal article" date="2017" name="Genome Biol.">
        <title>Comparative genomics reveals high biological diversity and specific adaptations in the industrially and medically important fungal genus Aspergillus.</title>
        <authorList>
            <person name="de Vries R.P."/>
            <person name="Riley R."/>
            <person name="Wiebenga A."/>
            <person name="Aguilar-Osorio G."/>
            <person name="Amillis S."/>
            <person name="Uchima C.A."/>
            <person name="Anderluh G."/>
            <person name="Asadollahi M."/>
            <person name="Askin M."/>
            <person name="Barry K."/>
            <person name="Battaglia E."/>
            <person name="Bayram O."/>
            <person name="Benocci T."/>
            <person name="Braus-Stromeyer S.A."/>
            <person name="Caldana C."/>
            <person name="Canovas D."/>
            <person name="Cerqueira G.C."/>
            <person name="Chen F."/>
            <person name="Chen W."/>
            <person name="Choi C."/>
            <person name="Clum A."/>
            <person name="Dos Santos R.A."/>
            <person name="Damasio A.R."/>
            <person name="Diallinas G."/>
            <person name="Emri T."/>
            <person name="Fekete E."/>
            <person name="Flipphi M."/>
            <person name="Freyberg S."/>
            <person name="Gallo A."/>
            <person name="Gournas C."/>
            <person name="Habgood R."/>
            <person name="Hainaut M."/>
            <person name="Harispe M.L."/>
            <person name="Henrissat B."/>
            <person name="Hilden K.S."/>
            <person name="Hope R."/>
            <person name="Hossain A."/>
            <person name="Karabika E."/>
            <person name="Karaffa L."/>
            <person name="Karanyi Z."/>
            <person name="Krasevec N."/>
            <person name="Kuo A."/>
            <person name="Kusch H."/>
            <person name="LaButti K."/>
            <person name="Lagendijk E.L."/>
            <person name="Lapidus A."/>
            <person name="Levasseur A."/>
            <person name="Lindquist E."/>
            <person name="Lipzen A."/>
            <person name="Logrieco A.F."/>
            <person name="MacCabe A."/>
            <person name="Maekelae M.R."/>
            <person name="Malavazi I."/>
            <person name="Melin P."/>
            <person name="Meyer V."/>
            <person name="Mielnichuk N."/>
            <person name="Miskei M."/>
            <person name="Molnar A.P."/>
            <person name="Mule G."/>
            <person name="Ngan C.Y."/>
            <person name="Orejas M."/>
            <person name="Orosz E."/>
            <person name="Ouedraogo J.P."/>
            <person name="Overkamp K.M."/>
            <person name="Park H.-S."/>
            <person name="Perrone G."/>
            <person name="Piumi F."/>
            <person name="Punt P.J."/>
            <person name="Ram A.F."/>
            <person name="Ramon A."/>
            <person name="Rauscher S."/>
            <person name="Record E."/>
            <person name="Riano-Pachon D.M."/>
            <person name="Robert V."/>
            <person name="Roehrig J."/>
            <person name="Ruller R."/>
            <person name="Salamov A."/>
            <person name="Salih N.S."/>
            <person name="Samson R.A."/>
            <person name="Sandor E."/>
            <person name="Sanguinetti M."/>
            <person name="Schuetze T."/>
            <person name="Sepcic K."/>
            <person name="Shelest E."/>
            <person name="Sherlock G."/>
            <person name="Sophianopoulou V."/>
            <person name="Squina F.M."/>
            <person name="Sun H."/>
            <person name="Susca A."/>
            <person name="Todd R.B."/>
            <person name="Tsang A."/>
            <person name="Unkles S.E."/>
            <person name="van de Wiele N."/>
            <person name="van Rossen-Uffink D."/>
            <person name="Oliveira J.V."/>
            <person name="Vesth T.C."/>
            <person name="Visser J."/>
            <person name="Yu J.-H."/>
            <person name="Zhou M."/>
            <person name="Andersen M.R."/>
            <person name="Archer D.B."/>
            <person name="Baker S.E."/>
            <person name="Benoit I."/>
            <person name="Brakhage A.A."/>
            <person name="Braus G.H."/>
            <person name="Fischer R."/>
            <person name="Frisvad J.C."/>
            <person name="Goldman G.H."/>
            <person name="Houbraken J."/>
            <person name="Oakley B."/>
            <person name="Pocsi I."/>
            <person name="Scazzocchio C."/>
            <person name="Seiboth B."/>
            <person name="vanKuyk P.A."/>
            <person name="Wortman J."/>
            <person name="Dyer P.S."/>
            <person name="Grigoriev I.V."/>
        </authorList>
    </citation>
    <scope>NUCLEOTIDE SEQUENCE [LARGE SCALE GENOMIC DNA]</scope>
    <source>
        <strain evidence="4">CBS 506.65</strain>
    </source>
</reference>
<dbReference type="EMBL" id="KV878339">
    <property type="protein sequence ID" value="OJJ48419.1"/>
    <property type="molecule type" value="Genomic_DNA"/>
</dbReference>